<dbReference type="OrthoDB" id="4381368at2"/>
<dbReference type="GO" id="GO:0016020">
    <property type="term" value="C:membrane"/>
    <property type="evidence" value="ECO:0007669"/>
    <property type="project" value="InterPro"/>
</dbReference>
<feature type="transmembrane region" description="Helical" evidence="1">
    <location>
        <begin position="85"/>
        <end position="112"/>
    </location>
</feature>
<dbReference type="InterPro" id="IPR000045">
    <property type="entry name" value="Prepilin_IV_endopep_pep"/>
</dbReference>
<dbReference type="Pfam" id="PF01478">
    <property type="entry name" value="Peptidase_A24"/>
    <property type="match status" value="1"/>
</dbReference>
<name>H0QZJ3_9ACTN</name>
<accession>H0QZJ3</accession>
<evidence type="ECO:0000313" key="3">
    <source>
        <dbReference type="EMBL" id="GAB18244.1"/>
    </source>
</evidence>
<keyword evidence="4" id="KW-1185">Reference proteome</keyword>
<gene>
    <name evidence="3" type="ORF">GOEFS_050_00220</name>
</gene>
<dbReference type="Proteomes" id="UP000035034">
    <property type="component" value="Unassembled WGS sequence"/>
</dbReference>
<dbReference type="STRING" id="1077974.GOEFS_050_00220"/>
<protein>
    <recommendedName>
        <fullName evidence="2">Prepilin type IV endopeptidase peptidase domain-containing protein</fullName>
    </recommendedName>
</protein>
<feature type="domain" description="Prepilin type IV endopeptidase peptidase" evidence="2">
    <location>
        <begin position="14"/>
        <end position="111"/>
    </location>
</feature>
<organism evidence="3 4">
    <name type="scientific">Gordonia effusa NBRC 100432</name>
    <dbReference type="NCBI Taxonomy" id="1077974"/>
    <lineage>
        <taxon>Bacteria</taxon>
        <taxon>Bacillati</taxon>
        <taxon>Actinomycetota</taxon>
        <taxon>Actinomycetes</taxon>
        <taxon>Mycobacteriales</taxon>
        <taxon>Gordoniaceae</taxon>
        <taxon>Gordonia</taxon>
    </lineage>
</organism>
<evidence type="ECO:0000313" key="4">
    <source>
        <dbReference type="Proteomes" id="UP000035034"/>
    </source>
</evidence>
<keyword evidence="1" id="KW-1133">Transmembrane helix</keyword>
<dbReference type="eggNOG" id="COG1989">
    <property type="taxonomic scope" value="Bacteria"/>
</dbReference>
<dbReference type="Gene3D" id="1.20.120.1220">
    <property type="match status" value="1"/>
</dbReference>
<sequence>MIDHVVESVAGVGIALWLLALAGVDARTMRLPNRWTLPALVAVSAAGIGDVTGGDPTTLIAACVAMSPYLTTFGLGHCGAGDVKLAYVLGGIVGDPLTALVLVLLAQVAMIIGPSRCRDSRWVPHGPALVGATILVAG</sequence>
<dbReference type="AlphaFoldDB" id="H0QZJ3"/>
<proteinExistence type="predicted"/>
<dbReference type="EMBL" id="BAEH01000050">
    <property type="protein sequence ID" value="GAB18244.1"/>
    <property type="molecule type" value="Genomic_DNA"/>
</dbReference>
<reference evidence="3 4" key="1">
    <citation type="submission" date="2011-12" db="EMBL/GenBank/DDBJ databases">
        <title>Whole genome shotgun sequence of Gordonia effusa NBRC 100432.</title>
        <authorList>
            <person name="Yoshida I."/>
            <person name="Takarada H."/>
            <person name="Hosoyama A."/>
            <person name="Tsuchikane K."/>
            <person name="Katsumata H."/>
            <person name="Yamazaki S."/>
            <person name="Fujita N."/>
        </authorList>
    </citation>
    <scope>NUCLEOTIDE SEQUENCE [LARGE SCALE GENOMIC DNA]</scope>
    <source>
        <strain evidence="3 4">NBRC 100432</strain>
    </source>
</reference>
<evidence type="ECO:0000256" key="1">
    <source>
        <dbReference type="SAM" id="Phobius"/>
    </source>
</evidence>
<evidence type="ECO:0000259" key="2">
    <source>
        <dbReference type="Pfam" id="PF01478"/>
    </source>
</evidence>
<keyword evidence="1" id="KW-0472">Membrane</keyword>
<comment type="caution">
    <text evidence="3">The sequence shown here is derived from an EMBL/GenBank/DDBJ whole genome shotgun (WGS) entry which is preliminary data.</text>
</comment>
<keyword evidence="1" id="KW-0812">Transmembrane</keyword>
<dbReference type="GO" id="GO:0004190">
    <property type="term" value="F:aspartic-type endopeptidase activity"/>
    <property type="evidence" value="ECO:0007669"/>
    <property type="project" value="InterPro"/>
</dbReference>